<dbReference type="InterPro" id="IPR014795">
    <property type="entry name" value="TacA_1-like"/>
</dbReference>
<keyword evidence="4" id="KW-0238">DNA-binding</keyword>
<gene>
    <name evidence="7" type="ORF">FRZ61_41450</name>
</gene>
<dbReference type="Proteomes" id="UP000325797">
    <property type="component" value="Chromosome"/>
</dbReference>
<proteinExistence type="inferred from homology"/>
<dbReference type="EMBL" id="CP042582">
    <property type="protein sequence ID" value="QEX24204.1"/>
    <property type="molecule type" value="Genomic_DNA"/>
</dbReference>
<evidence type="ECO:0000256" key="4">
    <source>
        <dbReference type="ARBA" id="ARBA00023125"/>
    </source>
</evidence>
<evidence type="ECO:0000313" key="7">
    <source>
        <dbReference type="EMBL" id="QEX24204.1"/>
    </source>
</evidence>
<dbReference type="SUPFAM" id="SSF47598">
    <property type="entry name" value="Ribbon-helix-helix"/>
    <property type="match status" value="1"/>
</dbReference>
<evidence type="ECO:0000256" key="3">
    <source>
        <dbReference type="ARBA" id="ARBA00023015"/>
    </source>
</evidence>
<dbReference type="InterPro" id="IPR010985">
    <property type="entry name" value="Ribbon_hlx_hlx"/>
</dbReference>
<dbReference type="KEGG" id="hadh:FRZ61_41450"/>
<dbReference type="PANTHER" id="PTHR35401:SF1">
    <property type="entry name" value="CYTOPLASMIC PROTEIN"/>
    <property type="match status" value="1"/>
</dbReference>
<evidence type="ECO:0008006" key="9">
    <source>
        <dbReference type="Google" id="ProtNLM"/>
    </source>
</evidence>
<name>A0A5J6N456_9PROT</name>
<sequence length="113" mass="12611">MSRGRSSSPKNLETATVAVAERVPVADTKGSINLRIEANTRQLIDDAAAILGKTRTEFMIESARRQAIDVLLDQRLFTLEPERYDAFMHALDNPPAPGPKLRSLLRRAPAWKK</sequence>
<evidence type="ECO:0000256" key="5">
    <source>
        <dbReference type="ARBA" id="ARBA00023163"/>
    </source>
</evidence>
<comment type="similarity">
    <text evidence="6">Belongs to the TacA antitoxin family.</text>
</comment>
<dbReference type="Gene3D" id="1.20.5.780">
    <property type="entry name" value="Single helix bin"/>
    <property type="match status" value="1"/>
</dbReference>
<dbReference type="Pfam" id="PF08681">
    <property type="entry name" value="TacA1"/>
    <property type="match status" value="1"/>
</dbReference>
<reference evidence="7 8" key="1">
    <citation type="submission" date="2019-08" db="EMBL/GenBank/DDBJ databases">
        <title>Hyperibacter terrae gen. nov., sp. nov. and Hyperibacter viscosus sp. nov., two new members in the family Rhodospirillaceae isolated from the rhizosphere of Hypericum perforatum.</title>
        <authorList>
            <person name="Noviana Z."/>
        </authorList>
    </citation>
    <scope>NUCLEOTIDE SEQUENCE [LARGE SCALE GENOMIC DNA]</scope>
    <source>
        <strain evidence="7 8">R5959</strain>
    </source>
</reference>
<protein>
    <recommendedName>
        <fullName evidence="9">Antitoxin</fullName>
    </recommendedName>
</protein>
<keyword evidence="3" id="KW-0805">Transcription regulation</keyword>
<dbReference type="AlphaFoldDB" id="A0A5J6N456"/>
<organism evidence="7 8">
    <name type="scientific">Hypericibacter adhaerens</name>
    <dbReference type="NCBI Taxonomy" id="2602016"/>
    <lineage>
        <taxon>Bacteria</taxon>
        <taxon>Pseudomonadati</taxon>
        <taxon>Pseudomonadota</taxon>
        <taxon>Alphaproteobacteria</taxon>
        <taxon>Rhodospirillales</taxon>
        <taxon>Dongiaceae</taxon>
        <taxon>Hypericibacter</taxon>
    </lineage>
</organism>
<keyword evidence="1" id="KW-0678">Repressor</keyword>
<evidence type="ECO:0000256" key="1">
    <source>
        <dbReference type="ARBA" id="ARBA00022491"/>
    </source>
</evidence>
<evidence type="ECO:0000313" key="8">
    <source>
        <dbReference type="Proteomes" id="UP000325797"/>
    </source>
</evidence>
<dbReference type="GO" id="GO:0003677">
    <property type="term" value="F:DNA binding"/>
    <property type="evidence" value="ECO:0007669"/>
    <property type="project" value="UniProtKB-KW"/>
</dbReference>
<evidence type="ECO:0000256" key="2">
    <source>
        <dbReference type="ARBA" id="ARBA00022649"/>
    </source>
</evidence>
<evidence type="ECO:0000256" key="6">
    <source>
        <dbReference type="ARBA" id="ARBA00049988"/>
    </source>
</evidence>
<accession>A0A5J6N456</accession>
<keyword evidence="2" id="KW-1277">Toxin-antitoxin system</keyword>
<keyword evidence="5" id="KW-0804">Transcription</keyword>
<keyword evidence="8" id="KW-1185">Reference proteome</keyword>
<dbReference type="PANTHER" id="PTHR35401">
    <property type="entry name" value="COPG FAMILY HELIX-TURN-HELIX PROTEIN-RELATED-RELATED"/>
    <property type="match status" value="1"/>
</dbReference>
<dbReference type="GO" id="GO:0006355">
    <property type="term" value="P:regulation of DNA-templated transcription"/>
    <property type="evidence" value="ECO:0007669"/>
    <property type="project" value="InterPro"/>
</dbReference>
<dbReference type="OrthoDB" id="559702at2"/>